<keyword evidence="3" id="KW-1185">Reference proteome</keyword>
<keyword evidence="1 2" id="KW-0808">Transferase</keyword>
<dbReference type="HOGENOM" id="CLU_2131256_0_0_6"/>
<dbReference type="GO" id="GO:0016020">
    <property type="term" value="C:membrane"/>
    <property type="evidence" value="ECO:0007669"/>
    <property type="project" value="GOC"/>
</dbReference>
<comment type="caution">
    <text evidence="2">The sequence shown here is derived from an EMBL/GenBank/DDBJ whole genome shotgun (WGS) entry which is preliminary data.</text>
</comment>
<dbReference type="Pfam" id="PF04488">
    <property type="entry name" value="Gly_transf_sug"/>
    <property type="match status" value="1"/>
</dbReference>
<dbReference type="InterPro" id="IPR051706">
    <property type="entry name" value="Glycosyltransferase_domain"/>
</dbReference>
<reference evidence="2 3" key="1">
    <citation type="journal article" date="2012" name="BMC Genomics">
        <title>Comparative genomics of bacteria in the genus Providencia isolated from wild Drosophila melanogaster.</title>
        <authorList>
            <person name="Galac M.R."/>
            <person name="Lazzaro B.P."/>
        </authorList>
    </citation>
    <scope>NUCLEOTIDE SEQUENCE [LARGE SCALE GENOMIC DNA]</scope>
    <source>
        <strain evidence="2 3">DSM 19968</strain>
    </source>
</reference>
<accession>K8W150</accession>
<evidence type="ECO:0000256" key="1">
    <source>
        <dbReference type="ARBA" id="ARBA00022679"/>
    </source>
</evidence>
<dbReference type="PANTHER" id="PTHR32385">
    <property type="entry name" value="MANNOSYL PHOSPHORYLINOSITOL CERAMIDE SYNTHASE"/>
    <property type="match status" value="1"/>
</dbReference>
<evidence type="ECO:0000313" key="2">
    <source>
        <dbReference type="EMBL" id="EKT54174.1"/>
    </source>
</evidence>
<dbReference type="PATRIC" id="fig|1141662.3.peg.3712"/>
<dbReference type="EMBL" id="AKKL01000050">
    <property type="protein sequence ID" value="EKT54174.1"/>
    <property type="molecule type" value="Genomic_DNA"/>
</dbReference>
<proteinExistence type="predicted"/>
<dbReference type="Proteomes" id="UP000009336">
    <property type="component" value="Unassembled WGS sequence"/>
</dbReference>
<dbReference type="eggNOG" id="COG3774">
    <property type="taxonomic scope" value="Bacteria"/>
</dbReference>
<dbReference type="InterPro" id="IPR007577">
    <property type="entry name" value="GlycoTrfase_DXD_sugar-bd_CS"/>
</dbReference>
<dbReference type="STRING" id="1141662.OOA_18289"/>
<dbReference type="GO" id="GO:0051999">
    <property type="term" value="P:mannosyl-inositol phosphorylceramide biosynthetic process"/>
    <property type="evidence" value="ECO:0007669"/>
    <property type="project" value="TreeGrafter"/>
</dbReference>
<dbReference type="SUPFAM" id="SSF53448">
    <property type="entry name" value="Nucleotide-diphospho-sugar transferases"/>
    <property type="match status" value="1"/>
</dbReference>
<dbReference type="InterPro" id="IPR029044">
    <property type="entry name" value="Nucleotide-diphossugar_trans"/>
</dbReference>
<gene>
    <name evidence="2" type="ORF">OOA_18289</name>
</gene>
<name>K8W150_9GAMM</name>
<sequence length="103" mass="12304">MIPKIIHYIWVGDNQKPQFVLDCIATWKKYLPDYEIMEWGNECLKIIDNAYAHEAYENKKWAFVSDYIRLYALYKHGGIYLDTDVEVTKNFDDFLALDFFSGY</sequence>
<dbReference type="Gene3D" id="3.90.550.20">
    <property type="match status" value="1"/>
</dbReference>
<protein>
    <submittedName>
        <fullName evidence="2">Glycosyltransferase</fullName>
    </submittedName>
</protein>
<organism evidence="2 3">
    <name type="scientific">Providencia burhodogranariea DSM 19968</name>
    <dbReference type="NCBI Taxonomy" id="1141662"/>
    <lineage>
        <taxon>Bacteria</taxon>
        <taxon>Pseudomonadati</taxon>
        <taxon>Pseudomonadota</taxon>
        <taxon>Gammaproteobacteria</taxon>
        <taxon>Enterobacterales</taxon>
        <taxon>Morganellaceae</taxon>
        <taxon>Providencia</taxon>
    </lineage>
</organism>
<dbReference type="PANTHER" id="PTHR32385:SF15">
    <property type="entry name" value="INOSITOL PHOSPHOCERAMIDE MANNOSYLTRANSFERASE 1"/>
    <property type="match status" value="1"/>
</dbReference>
<evidence type="ECO:0000313" key="3">
    <source>
        <dbReference type="Proteomes" id="UP000009336"/>
    </source>
</evidence>
<dbReference type="RefSeq" id="WP_008913624.1">
    <property type="nucleotide sequence ID" value="NZ_KB233226.1"/>
</dbReference>
<dbReference type="GO" id="GO:0000030">
    <property type="term" value="F:mannosyltransferase activity"/>
    <property type="evidence" value="ECO:0007669"/>
    <property type="project" value="TreeGrafter"/>
</dbReference>
<dbReference type="AlphaFoldDB" id="K8W150"/>